<organism evidence="3 4">
    <name type="scientific">Streptococcus ictaluri 707-05</name>
    <dbReference type="NCBI Taxonomy" id="764299"/>
    <lineage>
        <taxon>Bacteria</taxon>
        <taxon>Bacillati</taxon>
        <taxon>Bacillota</taxon>
        <taxon>Bacilli</taxon>
        <taxon>Lactobacillales</taxon>
        <taxon>Streptococcaceae</taxon>
        <taxon>Streptococcus</taxon>
    </lineage>
</organism>
<keyword evidence="4" id="KW-1185">Reference proteome</keyword>
<protein>
    <recommendedName>
        <fullName evidence="5">Sigma factor regulator C-terminal domain-containing protein</fullName>
    </recommendedName>
</protein>
<dbReference type="Pfam" id="PF13800">
    <property type="entry name" value="Sigma_reg_N"/>
    <property type="match status" value="1"/>
</dbReference>
<feature type="domain" description="Sigma factor regulator C-terminal" evidence="1">
    <location>
        <begin position="165"/>
        <end position="346"/>
    </location>
</feature>
<dbReference type="AlphaFoldDB" id="G5K285"/>
<feature type="domain" description="Sigma factor regulator N-terminal" evidence="2">
    <location>
        <begin position="10"/>
        <end position="94"/>
    </location>
</feature>
<dbReference type="eggNOG" id="ENOG502ZCKK">
    <property type="taxonomic scope" value="Bacteria"/>
</dbReference>
<evidence type="ECO:0000259" key="2">
    <source>
        <dbReference type="Pfam" id="PF13800"/>
    </source>
</evidence>
<dbReference type="RefSeq" id="WP_008088648.1">
    <property type="nucleotide sequence ID" value="NZ_AEUX02000005.1"/>
</dbReference>
<dbReference type="EMBL" id="AEUX02000005">
    <property type="protein sequence ID" value="EHI70326.1"/>
    <property type="molecule type" value="Genomic_DNA"/>
</dbReference>
<accession>G5K285</accession>
<evidence type="ECO:0000259" key="1">
    <source>
        <dbReference type="Pfam" id="PF13791"/>
    </source>
</evidence>
<dbReference type="OrthoDB" id="1730160at2"/>
<comment type="caution">
    <text evidence="3">The sequence shown here is derived from an EMBL/GenBank/DDBJ whole genome shotgun (WGS) entry which is preliminary data.</text>
</comment>
<gene>
    <name evidence="3" type="ORF">STRIC_2494</name>
</gene>
<dbReference type="InterPro" id="IPR029101">
    <property type="entry name" value="Sigma_reg_N"/>
</dbReference>
<reference evidence="3 4" key="1">
    <citation type="journal article" date="2014" name="Int. J. Syst. Evol. Microbiol.">
        <title>Phylogenomics and the dynamic genome evolution of the genus Streptococcus.</title>
        <authorList>
            <consortium name="The Broad Institute Genome Sequencing Platform"/>
            <person name="Richards V.P."/>
            <person name="Palmer S.R."/>
            <person name="Pavinski Bitar P.D."/>
            <person name="Qin X."/>
            <person name="Weinstock G.M."/>
            <person name="Highlander S.K."/>
            <person name="Town C.D."/>
            <person name="Burne R.A."/>
            <person name="Stanhope M.J."/>
        </authorList>
    </citation>
    <scope>NUCLEOTIDE SEQUENCE [LARGE SCALE GENOMIC DNA]</scope>
    <source>
        <strain evidence="3 4">707-05</strain>
    </source>
</reference>
<evidence type="ECO:0000313" key="3">
    <source>
        <dbReference type="EMBL" id="EHI70326.1"/>
    </source>
</evidence>
<name>G5K285_9STRE</name>
<evidence type="ECO:0008006" key="5">
    <source>
        <dbReference type="Google" id="ProtNLM"/>
    </source>
</evidence>
<proteinExistence type="predicted"/>
<evidence type="ECO:0000313" key="4">
    <source>
        <dbReference type="Proteomes" id="UP000003330"/>
    </source>
</evidence>
<dbReference type="STRING" id="764299.STRIC_2494"/>
<dbReference type="Pfam" id="PF13791">
    <property type="entry name" value="Sigma_reg_C"/>
    <property type="match status" value="1"/>
</dbReference>
<sequence>MKTLSDFESIAKRNKKKTLIKTMLLSSLLTLVLLPIIYSGLNKLTSRNGQTIQNHFALVSEIAYPNITYSSWGYDATSQFSGTFVSHRFKDIDGISVPFEPYEQNYSFRLRGFHFNGSDSLISSDDNRSLYTRGSSYKVPVFFESKKRENLKSLEVTQDIPLIRQMPGQAVEVAITFDKSYTLKEIYQLIPQNLKLNWIWSGVKVSGLDTIYGFTPYFDKGLSYSEQKRMEKEIEKAYDKDKNADVTSIYQKYESNSKLKPQESLENTYTIFQGHLKEFLANKQGFATMTDEDGVEYSTEDLLKEFLEKNKNPKIAKFKGVILTGRAENFAQLENAKWIYASNIGQSVMIQPYHSLEK</sequence>
<dbReference type="Proteomes" id="UP000003330">
    <property type="component" value="Unassembled WGS sequence"/>
</dbReference>
<dbReference type="InterPro" id="IPR025672">
    <property type="entry name" value="Sigma_reg_C_dom"/>
</dbReference>